<reference evidence="1 2" key="1">
    <citation type="submission" date="2023-12" db="EMBL/GenBank/DDBJ databases">
        <title>Novel species of the genus Arcicella isolated from rivers.</title>
        <authorList>
            <person name="Lu H."/>
        </authorList>
    </citation>
    <scope>NUCLEOTIDE SEQUENCE [LARGE SCALE GENOMIC DNA]</scope>
    <source>
        <strain evidence="1 2">DC25W</strain>
    </source>
</reference>
<name>A0ABU5SEN4_9BACT</name>
<proteinExistence type="predicted"/>
<dbReference type="Proteomes" id="UP001302222">
    <property type="component" value="Unassembled WGS sequence"/>
</dbReference>
<accession>A0ABU5SEN4</accession>
<organism evidence="1 2">
    <name type="scientific">Arcicella lustrica</name>
    <dbReference type="NCBI Taxonomy" id="2984196"/>
    <lineage>
        <taxon>Bacteria</taxon>
        <taxon>Pseudomonadati</taxon>
        <taxon>Bacteroidota</taxon>
        <taxon>Cytophagia</taxon>
        <taxon>Cytophagales</taxon>
        <taxon>Flectobacillaceae</taxon>
        <taxon>Arcicella</taxon>
    </lineage>
</organism>
<protein>
    <submittedName>
        <fullName evidence="1">Uncharacterized protein</fullName>
    </submittedName>
</protein>
<evidence type="ECO:0000313" key="2">
    <source>
        <dbReference type="Proteomes" id="UP001302222"/>
    </source>
</evidence>
<dbReference type="RefSeq" id="WP_323255762.1">
    <property type="nucleotide sequence ID" value="NZ_JAYGIM010000001.1"/>
</dbReference>
<evidence type="ECO:0000313" key="1">
    <source>
        <dbReference type="EMBL" id="MEA5425499.1"/>
    </source>
</evidence>
<dbReference type="EMBL" id="JAYGIM010000001">
    <property type="protein sequence ID" value="MEA5425499.1"/>
    <property type="molecule type" value="Genomic_DNA"/>
</dbReference>
<sequence>MRQDNGKRDNPLKLPFVGTTSQTVKQEFCYTNNGKYSHHWLVAFARLVGNNTNDG</sequence>
<gene>
    <name evidence="1" type="ORF">VB798_02880</name>
</gene>
<keyword evidence="2" id="KW-1185">Reference proteome</keyword>
<comment type="caution">
    <text evidence="1">The sequence shown here is derived from an EMBL/GenBank/DDBJ whole genome shotgun (WGS) entry which is preliminary data.</text>
</comment>